<gene>
    <name evidence="2" type="ORF">LTR24_007586</name>
</gene>
<dbReference type="SUPFAM" id="SSF48150">
    <property type="entry name" value="DNA-glycosylase"/>
    <property type="match status" value="1"/>
</dbReference>
<feature type="region of interest" description="Disordered" evidence="1">
    <location>
        <begin position="1"/>
        <end position="88"/>
    </location>
</feature>
<organism evidence="2 3">
    <name type="scientific">Lithohypha guttulata</name>
    <dbReference type="NCBI Taxonomy" id="1690604"/>
    <lineage>
        <taxon>Eukaryota</taxon>
        <taxon>Fungi</taxon>
        <taxon>Dikarya</taxon>
        <taxon>Ascomycota</taxon>
        <taxon>Pezizomycotina</taxon>
        <taxon>Eurotiomycetes</taxon>
        <taxon>Chaetothyriomycetidae</taxon>
        <taxon>Chaetothyriales</taxon>
        <taxon>Trichomeriaceae</taxon>
        <taxon>Lithohypha</taxon>
    </lineage>
</organism>
<dbReference type="Proteomes" id="UP001345013">
    <property type="component" value="Unassembled WGS sequence"/>
</dbReference>
<keyword evidence="3" id="KW-1185">Reference proteome</keyword>
<comment type="caution">
    <text evidence="2">The sequence shown here is derived from an EMBL/GenBank/DDBJ whole genome shotgun (WGS) entry which is preliminary data.</text>
</comment>
<evidence type="ECO:0000313" key="2">
    <source>
        <dbReference type="EMBL" id="KAK5084088.1"/>
    </source>
</evidence>
<accession>A0ABR0K3I5</accession>
<feature type="compositionally biased region" description="Basic and acidic residues" evidence="1">
    <location>
        <begin position="1"/>
        <end position="18"/>
    </location>
</feature>
<dbReference type="InterPro" id="IPR011257">
    <property type="entry name" value="DNA_glycosylase"/>
</dbReference>
<proteinExistence type="predicted"/>
<reference evidence="2 3" key="1">
    <citation type="submission" date="2023-08" db="EMBL/GenBank/DDBJ databases">
        <title>Black Yeasts Isolated from many extreme environments.</title>
        <authorList>
            <person name="Coleine C."/>
            <person name="Stajich J.E."/>
            <person name="Selbmann L."/>
        </authorList>
    </citation>
    <scope>NUCLEOTIDE SEQUENCE [LARGE SCALE GENOMIC DNA]</scope>
    <source>
        <strain evidence="2 3">CCFEE 5885</strain>
    </source>
</reference>
<evidence type="ECO:0000313" key="3">
    <source>
        <dbReference type="Proteomes" id="UP001345013"/>
    </source>
</evidence>
<name>A0ABR0K3I5_9EURO</name>
<sequence length="305" mass="33610">MARTRAQDKAAKKEDESAPPHTKVPKKRQEPEEESKESDEPPAKAPKKDKKPKNSKPKHEEQAKDDSKAKQATKGNPRGQMKDSAKGSDKIQKLLSTYGTLPLQDTALSDPTSPTPETIFAHLLNATLSSTRISHELAAKTVRTVIEAGYADLDTLEKSSWQERTEVLTEGGYTHYREKTATQLGELAELLREEYDGDLNNLLKQAKGSAGNDSSKMIEEVRQKVKKIKGIGNVAVDVFCDTVQGVWPELAPFIDPRSRKTADGIGLPTDVQELYEAVGKDPVEMCKLASALTVVRLDKKEGEFT</sequence>
<dbReference type="EMBL" id="JAVRRG010000116">
    <property type="protein sequence ID" value="KAK5084088.1"/>
    <property type="molecule type" value="Genomic_DNA"/>
</dbReference>
<protein>
    <submittedName>
        <fullName evidence="2">Uncharacterized protein</fullName>
    </submittedName>
</protein>
<feature type="compositionally biased region" description="Basic residues" evidence="1">
    <location>
        <begin position="45"/>
        <end position="56"/>
    </location>
</feature>
<evidence type="ECO:0000256" key="1">
    <source>
        <dbReference type="SAM" id="MobiDB-lite"/>
    </source>
</evidence>
<feature type="compositionally biased region" description="Basic and acidic residues" evidence="1">
    <location>
        <begin position="57"/>
        <end position="69"/>
    </location>
</feature>